<protein>
    <submittedName>
        <fullName evidence="1">Uncharacterized protein</fullName>
    </submittedName>
</protein>
<dbReference type="EMBL" id="LAZR01006429">
    <property type="protein sequence ID" value="KKM92179.1"/>
    <property type="molecule type" value="Genomic_DNA"/>
</dbReference>
<evidence type="ECO:0000313" key="1">
    <source>
        <dbReference type="EMBL" id="KKM92179.1"/>
    </source>
</evidence>
<reference evidence="1" key="1">
    <citation type="journal article" date="2015" name="Nature">
        <title>Complex archaea that bridge the gap between prokaryotes and eukaryotes.</title>
        <authorList>
            <person name="Spang A."/>
            <person name="Saw J.H."/>
            <person name="Jorgensen S.L."/>
            <person name="Zaremba-Niedzwiedzka K."/>
            <person name="Martijn J."/>
            <person name="Lind A.E."/>
            <person name="van Eijk R."/>
            <person name="Schleper C."/>
            <person name="Guy L."/>
            <person name="Ettema T.J."/>
        </authorList>
    </citation>
    <scope>NUCLEOTIDE SEQUENCE</scope>
</reference>
<dbReference type="AlphaFoldDB" id="A0A0F9LB87"/>
<comment type="caution">
    <text evidence="1">The sequence shown here is derived from an EMBL/GenBank/DDBJ whole genome shotgun (WGS) entry which is preliminary data.</text>
</comment>
<sequence>MSDARITTYQSKQVAFDKTRIAEFTEGESGYVVICLSPSERFFLLSLVEFLTTFRNRFEEGWTEDEFQALHSGVLRSLICPMACETDIQTISATLTTMVSVLTDIRDRLGPEDGNLDLRLVDIGDDIEALTTAVGAAFPSSLFDDLEPILNGVGVILGAAGVLP</sequence>
<accession>A0A0F9LB87</accession>
<name>A0A0F9LB87_9ZZZZ</name>
<gene>
    <name evidence="1" type="ORF">LCGC14_1220980</name>
</gene>
<organism evidence="1">
    <name type="scientific">marine sediment metagenome</name>
    <dbReference type="NCBI Taxonomy" id="412755"/>
    <lineage>
        <taxon>unclassified sequences</taxon>
        <taxon>metagenomes</taxon>
        <taxon>ecological metagenomes</taxon>
    </lineage>
</organism>
<proteinExistence type="predicted"/>